<evidence type="ECO:0000256" key="6">
    <source>
        <dbReference type="ARBA" id="ARBA00023118"/>
    </source>
</evidence>
<keyword evidence="7 10" id="KW-0238">DNA-binding</keyword>
<dbReference type="RefSeq" id="WP_012515201.1">
    <property type="nucleotide sequence ID" value="NC_011134.1"/>
</dbReference>
<comment type="function">
    <text evidence="10">CRISPR (clustered regularly interspaced short palindromic repeat), is an adaptive immune system that provides protection against mobile genetic elements (viruses, transposable elements and conjugative plasmids). CRISPR clusters contain spacers, sequences complementary to antecedent mobile elements, and target invading nucleic acids. CRISPR clusters are transcribed and processed into CRISPR RNA (crRNA). Acts as a dsDNA endonuclease. Involved in the integration of spacer DNA into the CRISPR cassette.</text>
</comment>
<dbReference type="Gene3D" id="1.20.120.920">
    <property type="entry name" value="CRISPR-associated endonuclease Cas1, C-terminal domain"/>
    <property type="match status" value="1"/>
</dbReference>
<keyword evidence="4 10" id="KW-0378">Hydrolase</keyword>
<sequence length="341" mass="39374">MKKLLNTLYLTQEDYYITKEGDNIVIKQDGKTVSRFPFRIIDGVVCFSYLGASPALIKLCTENQINLSFHTPQGRFCGRYVGATNGNVLLRREHYRLADRDESLEYAKRFILAKISNARKYLLHFRRDHRDQIDGKLFEEVNGELIWALEMVQATDNKDSLRGIEGQAANQYFRIFNDLVLTDKKAFTFGGRSKRPPLDRVNALLSFGYSLLTFECQSALEAVSLDSYVGFFHTDRPGRASLALDLVEEFRSYIIDRFVFSLINKGQLTKKHFDVKESGSILLTEKGRVTFIELWQKRKHMEVEHPFTKEKVKLMLLPYVQAQLLAKAIRGDIDSYPPFMI</sequence>
<dbReference type="GO" id="GO:0004520">
    <property type="term" value="F:DNA endonuclease activity"/>
    <property type="evidence" value="ECO:0007669"/>
    <property type="project" value="InterPro"/>
</dbReference>
<comment type="cofactor">
    <cofactor evidence="10">
        <name>Mg(2+)</name>
        <dbReference type="ChEBI" id="CHEBI:18420"/>
    </cofactor>
    <cofactor evidence="10">
        <name>Mn(2+)</name>
        <dbReference type="ChEBI" id="CHEBI:29035"/>
    </cofactor>
</comment>
<dbReference type="EC" id="3.1.-.-" evidence="10"/>
<dbReference type="InterPro" id="IPR002729">
    <property type="entry name" value="CRISPR-assoc_Cas1"/>
</dbReference>
<dbReference type="GO" id="GO:0051607">
    <property type="term" value="P:defense response to virus"/>
    <property type="evidence" value="ECO:0007669"/>
    <property type="project" value="UniProtKB-UniRule"/>
</dbReference>
<dbReference type="Proteomes" id="UP000001873">
    <property type="component" value="Chromosome"/>
</dbReference>
<evidence type="ECO:0000256" key="2">
    <source>
        <dbReference type="ARBA" id="ARBA00022723"/>
    </source>
</evidence>
<keyword evidence="5 10" id="KW-0460">Magnesium</keyword>
<organism evidence="11 12">
    <name type="scientific">Streptococcus equi subsp. zooepidemicus (strain MGCS10565)</name>
    <dbReference type="NCBI Taxonomy" id="552526"/>
    <lineage>
        <taxon>Bacteria</taxon>
        <taxon>Bacillati</taxon>
        <taxon>Bacillota</taxon>
        <taxon>Bacilli</taxon>
        <taxon>Lactobacillales</taxon>
        <taxon>Streptococcaceae</taxon>
        <taxon>Streptococcus</taxon>
    </lineage>
</organism>
<name>B4U1Q8_STREM</name>
<dbReference type="GO" id="GO:0003677">
    <property type="term" value="F:DNA binding"/>
    <property type="evidence" value="ECO:0007669"/>
    <property type="project" value="UniProtKB-KW"/>
</dbReference>
<evidence type="ECO:0000256" key="7">
    <source>
        <dbReference type="ARBA" id="ARBA00023125"/>
    </source>
</evidence>
<dbReference type="NCBIfam" id="TIGR03640">
    <property type="entry name" value="cas1_DVULG"/>
    <property type="match status" value="1"/>
</dbReference>
<feature type="binding site" evidence="10">
    <location>
        <position position="233"/>
    </location>
    <ligand>
        <name>Mn(2+)</name>
        <dbReference type="ChEBI" id="CHEBI:29035"/>
    </ligand>
</feature>
<dbReference type="GO" id="GO:0016787">
    <property type="term" value="F:hydrolase activity"/>
    <property type="evidence" value="ECO:0007669"/>
    <property type="project" value="UniProtKB-KW"/>
</dbReference>
<evidence type="ECO:0000256" key="8">
    <source>
        <dbReference type="ARBA" id="ARBA00023211"/>
    </source>
</evidence>
<accession>B4U1Q8</accession>
<feature type="binding site" evidence="10">
    <location>
        <position position="248"/>
    </location>
    <ligand>
        <name>Mn(2+)</name>
        <dbReference type="ChEBI" id="CHEBI:29035"/>
    </ligand>
</feature>
<keyword evidence="1 10" id="KW-0540">Nuclease</keyword>
<evidence type="ECO:0000256" key="10">
    <source>
        <dbReference type="HAMAP-Rule" id="MF_01470"/>
    </source>
</evidence>
<dbReference type="GO" id="GO:0046872">
    <property type="term" value="F:metal ion binding"/>
    <property type="evidence" value="ECO:0007669"/>
    <property type="project" value="UniProtKB-UniRule"/>
</dbReference>
<dbReference type="PANTHER" id="PTHR34353:SF2">
    <property type="entry name" value="CRISPR-ASSOCIATED ENDONUCLEASE CAS1 1"/>
    <property type="match status" value="1"/>
</dbReference>
<protein>
    <recommendedName>
        <fullName evidence="10">CRISPR-associated endonuclease Cas1</fullName>
        <ecNumber evidence="10">3.1.-.-</ecNumber>
    </recommendedName>
</protein>
<dbReference type="HOGENOM" id="CLU_052779_1_0_9"/>
<evidence type="ECO:0000313" key="12">
    <source>
        <dbReference type="Proteomes" id="UP000001873"/>
    </source>
</evidence>
<evidence type="ECO:0000256" key="5">
    <source>
        <dbReference type="ARBA" id="ARBA00022842"/>
    </source>
</evidence>
<dbReference type="InterPro" id="IPR050646">
    <property type="entry name" value="Cas1"/>
</dbReference>
<keyword evidence="2 10" id="KW-0479">Metal-binding</keyword>
<keyword evidence="8 10" id="KW-0464">Manganese</keyword>
<keyword evidence="3 10" id="KW-0255">Endonuclease</keyword>
<dbReference type="InterPro" id="IPR042211">
    <property type="entry name" value="CRISPR-assoc_Cas1_N"/>
</dbReference>
<evidence type="ECO:0000256" key="3">
    <source>
        <dbReference type="ARBA" id="ARBA00022759"/>
    </source>
</evidence>
<comment type="subunit">
    <text evidence="9 10">Homodimer, forms a heterotetramer with a Cas2 homodimer.</text>
</comment>
<comment type="similarity">
    <text evidence="10">Belongs to the CRISPR-associated endonuclease Cas1 family.</text>
</comment>
<dbReference type="EMBL" id="CP001129">
    <property type="protein sequence ID" value="ACG61925.1"/>
    <property type="molecule type" value="Genomic_DNA"/>
</dbReference>
<feature type="binding site" evidence="10">
    <location>
        <position position="165"/>
    </location>
    <ligand>
        <name>Mn(2+)</name>
        <dbReference type="ChEBI" id="CHEBI:29035"/>
    </ligand>
</feature>
<gene>
    <name evidence="10 11" type="primary">cas1</name>
    <name evidence="11" type="ordered locus">Sez_0553</name>
</gene>
<dbReference type="CDD" id="cd09721">
    <property type="entry name" value="Cas1_I-C"/>
    <property type="match status" value="1"/>
</dbReference>
<evidence type="ECO:0000313" key="11">
    <source>
        <dbReference type="EMBL" id="ACG61925.1"/>
    </source>
</evidence>
<evidence type="ECO:0000256" key="9">
    <source>
        <dbReference type="ARBA" id="ARBA00038592"/>
    </source>
</evidence>
<evidence type="ECO:0000256" key="4">
    <source>
        <dbReference type="ARBA" id="ARBA00022801"/>
    </source>
</evidence>
<dbReference type="PANTHER" id="PTHR34353">
    <property type="entry name" value="CRISPR-ASSOCIATED ENDONUCLEASE CAS1 1"/>
    <property type="match status" value="1"/>
</dbReference>
<dbReference type="KEGG" id="sez:Sez_0553"/>
<dbReference type="InterPro" id="IPR019856">
    <property type="entry name" value="CRISPR-assoc_Cas1_DVULG"/>
</dbReference>
<keyword evidence="6 10" id="KW-0051">Antiviral defense</keyword>
<dbReference type="GO" id="GO:0043571">
    <property type="term" value="P:maintenance of CRISPR repeat elements"/>
    <property type="evidence" value="ECO:0007669"/>
    <property type="project" value="UniProtKB-UniRule"/>
</dbReference>
<proteinExistence type="inferred from homology"/>
<reference evidence="11 12" key="1">
    <citation type="journal article" date="2008" name="PLoS ONE">
        <title>Genome sequence of a lancefield group C Streptococcus zooepidemicus strain causing epidemic nephritis: new information about an old disease.</title>
        <authorList>
            <person name="Beres S.B."/>
            <person name="Sesso R."/>
            <person name="Pinto S.W.L."/>
            <person name="Hoe N.P."/>
            <person name="Porcella S.F."/>
            <person name="Deleo F.R."/>
            <person name="Musser J.M."/>
        </authorList>
    </citation>
    <scope>NUCLEOTIDE SEQUENCE [LARGE SCALE GENOMIC DNA]</scope>
    <source>
        <strain evidence="11 12">MGCS10565</strain>
    </source>
</reference>
<dbReference type="AlphaFoldDB" id="B4U1Q8"/>
<dbReference type="HAMAP" id="MF_01470">
    <property type="entry name" value="Cas1"/>
    <property type="match status" value="1"/>
</dbReference>
<dbReference type="InterPro" id="IPR042206">
    <property type="entry name" value="CRISPR-assoc_Cas1_C"/>
</dbReference>
<dbReference type="NCBIfam" id="TIGR00287">
    <property type="entry name" value="cas1"/>
    <property type="match status" value="1"/>
</dbReference>
<dbReference type="Pfam" id="PF01867">
    <property type="entry name" value="Cas_Cas1"/>
    <property type="match status" value="1"/>
</dbReference>
<dbReference type="Gene3D" id="3.100.10.20">
    <property type="entry name" value="CRISPR-associated endonuclease Cas1, N-terminal domain"/>
    <property type="match status" value="1"/>
</dbReference>
<evidence type="ECO:0000256" key="1">
    <source>
        <dbReference type="ARBA" id="ARBA00022722"/>
    </source>
</evidence>